<dbReference type="EMBL" id="GIFC01012450">
    <property type="protein sequence ID" value="MXU94533.1"/>
    <property type="molecule type" value="Transcribed_RNA"/>
</dbReference>
<sequence length="165" mass="17668">MWMGVFFRTAWAASALSNMTKPQFGTVFPPEVILLLGLGLMRNSRTRPNSSKRSRTWSSVIEWGRLPTKTCCTSGYWGLAPPPGRGPTDPREPTESSPPPRGGPSPLGAEDTSRSGRRGIRGAIGRVCGRDCCGRGPRWSPPLGGRGSPPKRPEGVEGAWLVVGA</sequence>
<organism evidence="3">
    <name type="scientific">Ixodes ricinus</name>
    <name type="common">Common tick</name>
    <name type="synonym">Acarus ricinus</name>
    <dbReference type="NCBI Taxonomy" id="34613"/>
    <lineage>
        <taxon>Eukaryota</taxon>
        <taxon>Metazoa</taxon>
        <taxon>Ecdysozoa</taxon>
        <taxon>Arthropoda</taxon>
        <taxon>Chelicerata</taxon>
        <taxon>Arachnida</taxon>
        <taxon>Acari</taxon>
        <taxon>Parasitiformes</taxon>
        <taxon>Ixodida</taxon>
        <taxon>Ixodoidea</taxon>
        <taxon>Ixodidae</taxon>
        <taxon>Ixodinae</taxon>
        <taxon>Ixodes</taxon>
    </lineage>
</organism>
<evidence type="ECO:0000256" key="1">
    <source>
        <dbReference type="SAM" id="MobiDB-lite"/>
    </source>
</evidence>
<evidence type="ECO:0000313" key="3">
    <source>
        <dbReference type="EMBL" id="MXU94533.1"/>
    </source>
</evidence>
<feature type="chain" id="PRO_5025360165" evidence="2">
    <location>
        <begin position="16"/>
        <end position="165"/>
    </location>
</feature>
<dbReference type="AlphaFoldDB" id="A0A6B0UX90"/>
<protein>
    <submittedName>
        <fullName evidence="3">Putative secreted protein</fullName>
    </submittedName>
</protein>
<evidence type="ECO:0000256" key="2">
    <source>
        <dbReference type="SAM" id="SignalP"/>
    </source>
</evidence>
<proteinExistence type="predicted"/>
<feature type="signal peptide" evidence="2">
    <location>
        <begin position="1"/>
        <end position="15"/>
    </location>
</feature>
<accession>A0A6B0UX90</accession>
<keyword evidence="2" id="KW-0732">Signal</keyword>
<feature type="region of interest" description="Disordered" evidence="1">
    <location>
        <begin position="74"/>
        <end position="165"/>
    </location>
</feature>
<name>A0A6B0UX90_IXORI</name>
<reference evidence="3" key="1">
    <citation type="submission" date="2019-12" db="EMBL/GenBank/DDBJ databases">
        <title>An insight into the sialome of adult female Ixodes ricinus ticks feeding for 6 days.</title>
        <authorList>
            <person name="Perner J."/>
            <person name="Ribeiro J.M.C."/>
        </authorList>
    </citation>
    <scope>NUCLEOTIDE SEQUENCE</scope>
    <source>
        <strain evidence="3">Semi-engorged</strain>
        <tissue evidence="3">Salivary glands</tissue>
    </source>
</reference>